<feature type="transmembrane region" description="Helical" evidence="5">
    <location>
        <begin position="35"/>
        <end position="66"/>
    </location>
</feature>
<keyword evidence="3 5" id="KW-1133">Transmembrane helix</keyword>
<evidence type="ECO:0000313" key="7">
    <source>
        <dbReference type="EMBL" id="ABZ80409.1"/>
    </source>
</evidence>
<dbReference type="Pfam" id="PF03168">
    <property type="entry name" value="LEA_2"/>
    <property type="match status" value="1"/>
</dbReference>
<protein>
    <submittedName>
        <fullName evidence="7">Hairpin-inducing protein</fullName>
    </submittedName>
</protein>
<organism evidence="7">
    <name type="scientific">Casuarina glauca</name>
    <name type="common">Swamp oak</name>
    <dbReference type="NCBI Taxonomy" id="3522"/>
    <lineage>
        <taxon>Eukaryota</taxon>
        <taxon>Viridiplantae</taxon>
        <taxon>Streptophyta</taxon>
        <taxon>Embryophyta</taxon>
        <taxon>Tracheophyta</taxon>
        <taxon>Spermatophyta</taxon>
        <taxon>Magnoliopsida</taxon>
        <taxon>eudicotyledons</taxon>
        <taxon>Gunneridae</taxon>
        <taxon>Pentapetalae</taxon>
        <taxon>rosids</taxon>
        <taxon>fabids</taxon>
        <taxon>Fagales</taxon>
        <taxon>Casuarinaceae</taxon>
        <taxon>Casuarina</taxon>
    </lineage>
</organism>
<reference evidence="7" key="1">
    <citation type="submission" date="2007-12" db="EMBL/GenBank/DDBJ databases">
        <authorList>
            <person name="Santos P."/>
            <person name="Fortunato A."/>
            <person name="Graca I."/>
            <person name="Martins S.M."/>
            <person name="Gouveia M.M."/>
            <person name="Ricardo C.P."/>
            <person name="Pawlowski K."/>
            <person name="Ribeiro A."/>
        </authorList>
    </citation>
    <scope>NUCLEOTIDE SEQUENCE</scope>
    <source>
        <tissue evidence="7">Nodule</tissue>
    </source>
</reference>
<keyword evidence="4 5" id="KW-0472">Membrane</keyword>
<evidence type="ECO:0000256" key="3">
    <source>
        <dbReference type="ARBA" id="ARBA00022989"/>
    </source>
</evidence>
<dbReference type="AlphaFoldDB" id="B0ZC11"/>
<dbReference type="InterPro" id="IPR044839">
    <property type="entry name" value="NDR1-like"/>
</dbReference>
<dbReference type="GO" id="GO:0098542">
    <property type="term" value="P:defense response to other organism"/>
    <property type="evidence" value="ECO:0007669"/>
    <property type="project" value="InterPro"/>
</dbReference>
<accession>B0ZC11</accession>
<evidence type="ECO:0000256" key="1">
    <source>
        <dbReference type="ARBA" id="ARBA00004167"/>
    </source>
</evidence>
<dbReference type="GO" id="GO:0009506">
    <property type="term" value="C:plasmodesma"/>
    <property type="evidence" value="ECO:0007669"/>
    <property type="project" value="TreeGrafter"/>
</dbReference>
<dbReference type="InterPro" id="IPR004864">
    <property type="entry name" value="LEA_2"/>
</dbReference>
<sequence length="225" mass="25342">MAEKQTNLNGAYYGPAVPPPPQSYHRPGRSGGRGCGCACFFCFLLKLIVSVIVILGLAALIFWLIFRPTSINFHVTDATLTQFDFSDNNTLQYNLALNVSVRNSNRKIGVYYDTIEARAYYEDQRFATDSLTPFYQGHKTTSTLNPEFAGQQLVLLETDQLSQFNSEKTSGVYSIDVKFYLRIRFKVGKVRVGKFKPQVKCELKVPMSSGTSSESFQTTKCELDY</sequence>
<evidence type="ECO:0000259" key="6">
    <source>
        <dbReference type="Pfam" id="PF03168"/>
    </source>
</evidence>
<comment type="subcellular location">
    <subcellularLocation>
        <location evidence="1">Membrane</location>
        <topology evidence="1">Single-pass membrane protein</topology>
    </subcellularLocation>
</comment>
<evidence type="ECO:0000256" key="5">
    <source>
        <dbReference type="SAM" id="Phobius"/>
    </source>
</evidence>
<evidence type="ECO:0000256" key="4">
    <source>
        <dbReference type="ARBA" id="ARBA00023136"/>
    </source>
</evidence>
<dbReference type="PANTHER" id="PTHR31415:SF4">
    <property type="entry name" value="NDR1_HIN1-LIKE PROTEIN 3"/>
    <property type="match status" value="1"/>
</dbReference>
<name>B0ZC11_CASGL</name>
<dbReference type="EMBL" id="EU346699">
    <property type="protein sequence ID" value="ABZ80409.1"/>
    <property type="molecule type" value="mRNA"/>
</dbReference>
<dbReference type="PANTHER" id="PTHR31415">
    <property type="entry name" value="OS05G0367900 PROTEIN"/>
    <property type="match status" value="1"/>
</dbReference>
<keyword evidence="2 5" id="KW-0812">Transmembrane</keyword>
<dbReference type="GO" id="GO:0005886">
    <property type="term" value="C:plasma membrane"/>
    <property type="evidence" value="ECO:0007669"/>
    <property type="project" value="TreeGrafter"/>
</dbReference>
<feature type="domain" description="Late embryogenesis abundant protein LEA-2 subgroup" evidence="6">
    <location>
        <begin position="99"/>
        <end position="202"/>
    </location>
</feature>
<proteinExistence type="evidence at transcript level"/>
<evidence type="ECO:0000256" key="2">
    <source>
        <dbReference type="ARBA" id="ARBA00022692"/>
    </source>
</evidence>